<dbReference type="AlphaFoldDB" id="A0A1B7HKD9"/>
<evidence type="ECO:0000256" key="1">
    <source>
        <dbReference type="ARBA" id="ARBA00023125"/>
    </source>
</evidence>
<dbReference type="PATRIC" id="fig|1354255.3.peg.3009"/>
<dbReference type="SMART" id="SM00421">
    <property type="entry name" value="HTH_LUXR"/>
    <property type="match status" value="1"/>
</dbReference>
<dbReference type="PROSITE" id="PS50043">
    <property type="entry name" value="HTH_LUXR_2"/>
    <property type="match status" value="1"/>
</dbReference>
<reference evidence="3 4" key="1">
    <citation type="submission" date="2016-04" db="EMBL/GenBank/DDBJ databases">
        <title>ATOL: Assembling a taxonomically balanced genome-scale reconstruction of the evolutionary history of the Enterobacteriaceae.</title>
        <authorList>
            <person name="Plunkett G.III."/>
            <person name="Neeno-Eckwall E.C."/>
            <person name="Glasner J.D."/>
            <person name="Perna N.T."/>
        </authorList>
    </citation>
    <scope>NUCLEOTIDE SEQUENCE [LARGE SCALE GENOMIC DNA]</scope>
    <source>
        <strain evidence="3 4">ATCC 51607</strain>
    </source>
</reference>
<organism evidence="3 4">
    <name type="scientific">Buttiauxella noackiae ATCC 51607</name>
    <dbReference type="NCBI Taxonomy" id="1354255"/>
    <lineage>
        <taxon>Bacteria</taxon>
        <taxon>Pseudomonadati</taxon>
        <taxon>Pseudomonadota</taxon>
        <taxon>Gammaproteobacteria</taxon>
        <taxon>Enterobacterales</taxon>
        <taxon>Enterobacteriaceae</taxon>
        <taxon>Buttiauxella</taxon>
    </lineage>
</organism>
<dbReference type="RefSeq" id="WP_064555363.1">
    <property type="nucleotide sequence ID" value="NZ_LXEO01000047.1"/>
</dbReference>
<dbReference type="CDD" id="cd06170">
    <property type="entry name" value="LuxR_C_like"/>
    <property type="match status" value="1"/>
</dbReference>
<dbReference type="Proteomes" id="UP000078286">
    <property type="component" value="Unassembled WGS sequence"/>
</dbReference>
<proteinExistence type="predicted"/>
<dbReference type="InterPro" id="IPR016032">
    <property type="entry name" value="Sig_transdc_resp-reg_C-effctor"/>
</dbReference>
<dbReference type="EMBL" id="LXEO01000047">
    <property type="protein sequence ID" value="OAT16046.1"/>
    <property type="molecule type" value="Genomic_DNA"/>
</dbReference>
<dbReference type="InterPro" id="IPR036388">
    <property type="entry name" value="WH-like_DNA-bd_sf"/>
</dbReference>
<dbReference type="GO" id="GO:0003677">
    <property type="term" value="F:DNA binding"/>
    <property type="evidence" value="ECO:0007669"/>
    <property type="project" value="UniProtKB-KW"/>
</dbReference>
<accession>A0A1B7HKD9</accession>
<evidence type="ECO:0000313" key="4">
    <source>
        <dbReference type="Proteomes" id="UP000078286"/>
    </source>
</evidence>
<sequence>MSEIKESLFMHNPYCRVVVISKRPMMREGLQVVMKKKATESSQILLADYLDLSSEILDKVDVVMIELDSSQQEIIEQCEYLNHLKSKSRHVRWIFIVPAHLRNIAVERLLTAKTSLLSLHEPMSSIIEHVFNNVGDAERISKYLLQEQVSQPSITDTVKTNLTFSECRVLRLISKGWKLVQIATLLEKNYKTVSAQKKSAMRRLALKTDAEMYAWIFSDRGKRELSIPPYNQGI</sequence>
<dbReference type="GO" id="GO:0006355">
    <property type="term" value="P:regulation of DNA-templated transcription"/>
    <property type="evidence" value="ECO:0007669"/>
    <property type="project" value="InterPro"/>
</dbReference>
<dbReference type="InterPro" id="IPR000792">
    <property type="entry name" value="Tscrpt_reg_LuxR_C"/>
</dbReference>
<gene>
    <name evidence="3" type="ORF">M979_2923</name>
</gene>
<name>A0A1B7HKD9_9ENTR</name>
<keyword evidence="1" id="KW-0238">DNA-binding</keyword>
<dbReference type="SUPFAM" id="SSF46894">
    <property type="entry name" value="C-terminal effector domain of the bipartite response regulators"/>
    <property type="match status" value="1"/>
</dbReference>
<protein>
    <submittedName>
        <fullName evidence="3">Putative regulator</fullName>
    </submittedName>
</protein>
<feature type="domain" description="HTH luxR-type" evidence="2">
    <location>
        <begin position="157"/>
        <end position="220"/>
    </location>
</feature>
<comment type="caution">
    <text evidence="3">The sequence shown here is derived from an EMBL/GenBank/DDBJ whole genome shotgun (WGS) entry which is preliminary data.</text>
</comment>
<evidence type="ECO:0000313" key="3">
    <source>
        <dbReference type="EMBL" id="OAT16046.1"/>
    </source>
</evidence>
<keyword evidence="4" id="KW-1185">Reference proteome</keyword>
<evidence type="ECO:0000259" key="2">
    <source>
        <dbReference type="PROSITE" id="PS50043"/>
    </source>
</evidence>
<dbReference type="Gene3D" id="1.10.10.10">
    <property type="entry name" value="Winged helix-like DNA-binding domain superfamily/Winged helix DNA-binding domain"/>
    <property type="match status" value="1"/>
</dbReference>